<gene>
    <name evidence="2" type="ORF">NEZAVI_LOCUS12661</name>
</gene>
<accession>A0A9P0MR67</accession>
<evidence type="ECO:0000313" key="2">
    <source>
        <dbReference type="EMBL" id="CAH1404213.1"/>
    </source>
</evidence>
<reference evidence="2" key="1">
    <citation type="submission" date="2022-01" db="EMBL/GenBank/DDBJ databases">
        <authorList>
            <person name="King R."/>
        </authorList>
    </citation>
    <scope>NUCLEOTIDE SEQUENCE</scope>
</reference>
<protein>
    <submittedName>
        <fullName evidence="2">Uncharacterized protein</fullName>
    </submittedName>
</protein>
<evidence type="ECO:0000256" key="1">
    <source>
        <dbReference type="SAM" id="MobiDB-lite"/>
    </source>
</evidence>
<sequence length="79" mass="9020">MKAVYYRPGKGKMLSTPPSRGTPKLRQPLIPHQRPNRLPTGLCSIQDHSADRGILRVLQDSHRTFPPRMSLWFSLNLSL</sequence>
<organism evidence="2 3">
    <name type="scientific">Nezara viridula</name>
    <name type="common">Southern green stink bug</name>
    <name type="synonym">Cimex viridulus</name>
    <dbReference type="NCBI Taxonomy" id="85310"/>
    <lineage>
        <taxon>Eukaryota</taxon>
        <taxon>Metazoa</taxon>
        <taxon>Ecdysozoa</taxon>
        <taxon>Arthropoda</taxon>
        <taxon>Hexapoda</taxon>
        <taxon>Insecta</taxon>
        <taxon>Pterygota</taxon>
        <taxon>Neoptera</taxon>
        <taxon>Paraneoptera</taxon>
        <taxon>Hemiptera</taxon>
        <taxon>Heteroptera</taxon>
        <taxon>Panheteroptera</taxon>
        <taxon>Pentatomomorpha</taxon>
        <taxon>Pentatomoidea</taxon>
        <taxon>Pentatomidae</taxon>
        <taxon>Pentatominae</taxon>
        <taxon>Nezara</taxon>
    </lineage>
</organism>
<evidence type="ECO:0000313" key="3">
    <source>
        <dbReference type="Proteomes" id="UP001152798"/>
    </source>
</evidence>
<dbReference type="Proteomes" id="UP001152798">
    <property type="component" value="Chromosome 6"/>
</dbReference>
<keyword evidence="3" id="KW-1185">Reference proteome</keyword>
<dbReference type="EMBL" id="OV725082">
    <property type="protein sequence ID" value="CAH1404213.1"/>
    <property type="molecule type" value="Genomic_DNA"/>
</dbReference>
<name>A0A9P0MR67_NEZVI</name>
<proteinExistence type="predicted"/>
<feature type="region of interest" description="Disordered" evidence="1">
    <location>
        <begin position="1"/>
        <end position="38"/>
    </location>
</feature>
<dbReference type="AlphaFoldDB" id="A0A9P0MR67"/>